<evidence type="ECO:0000313" key="21">
    <source>
        <dbReference type="Proteomes" id="UP000663855"/>
    </source>
</evidence>
<dbReference type="GO" id="GO:0030054">
    <property type="term" value="C:cell junction"/>
    <property type="evidence" value="ECO:0007669"/>
    <property type="project" value="UniProtKB-ARBA"/>
</dbReference>
<evidence type="ECO:0000313" key="20">
    <source>
        <dbReference type="EMBL" id="CAF1686276.1"/>
    </source>
</evidence>
<accession>A0A815CB86</accession>
<comment type="catalytic activity">
    <reaction evidence="14">
        <text>L-seryl-[protein] + ATP = O-phospho-L-seryl-[protein] + ADP + H(+)</text>
        <dbReference type="Rhea" id="RHEA:17989"/>
        <dbReference type="Rhea" id="RHEA-COMP:9863"/>
        <dbReference type="Rhea" id="RHEA-COMP:11604"/>
        <dbReference type="ChEBI" id="CHEBI:15378"/>
        <dbReference type="ChEBI" id="CHEBI:29999"/>
        <dbReference type="ChEBI" id="CHEBI:30616"/>
        <dbReference type="ChEBI" id="CHEBI:83421"/>
        <dbReference type="ChEBI" id="CHEBI:456216"/>
        <dbReference type="EC" id="2.7.11.1"/>
    </reaction>
</comment>
<feature type="compositionally biased region" description="Polar residues" evidence="16">
    <location>
        <begin position="155"/>
        <end position="166"/>
    </location>
</feature>
<protein>
    <recommendedName>
        <fullName evidence="4">non-specific serine/threonine protein kinase</fullName>
        <ecNumber evidence="4">2.7.11.1</ecNumber>
    </recommendedName>
</protein>
<name>A0A815CB86_9BILA</name>
<dbReference type="PROSITE" id="PS00107">
    <property type="entry name" value="PROTEIN_KINASE_ATP"/>
    <property type="match status" value="1"/>
</dbReference>
<dbReference type="GO" id="GO:0034329">
    <property type="term" value="P:cell junction assembly"/>
    <property type="evidence" value="ECO:0007669"/>
    <property type="project" value="UniProtKB-ARBA"/>
</dbReference>
<dbReference type="InterPro" id="IPR036936">
    <property type="entry name" value="CRIB_dom_sf"/>
</dbReference>
<dbReference type="AlphaFoldDB" id="A0A815CB86"/>
<keyword evidence="5" id="KW-0217">Developmental protein</keyword>
<comment type="catalytic activity">
    <reaction evidence="13">
        <text>L-threonyl-[protein] + ATP = O-phospho-L-threonyl-[protein] + ADP + H(+)</text>
        <dbReference type="Rhea" id="RHEA:46608"/>
        <dbReference type="Rhea" id="RHEA-COMP:11060"/>
        <dbReference type="Rhea" id="RHEA-COMP:11605"/>
        <dbReference type="ChEBI" id="CHEBI:15378"/>
        <dbReference type="ChEBI" id="CHEBI:30013"/>
        <dbReference type="ChEBI" id="CHEBI:30616"/>
        <dbReference type="ChEBI" id="CHEBI:61977"/>
        <dbReference type="ChEBI" id="CHEBI:456216"/>
        <dbReference type="EC" id="2.7.11.1"/>
    </reaction>
</comment>
<evidence type="ECO:0000256" key="15">
    <source>
        <dbReference type="PROSITE-ProRule" id="PRU10141"/>
    </source>
</evidence>
<feature type="domain" description="Protein kinase" evidence="17">
    <location>
        <begin position="239"/>
        <end position="490"/>
    </location>
</feature>
<evidence type="ECO:0000256" key="1">
    <source>
        <dbReference type="ARBA" id="ARBA00004316"/>
    </source>
</evidence>
<comment type="similarity">
    <text evidence="3">Belongs to the protein kinase superfamily. STE Ser/Thr protein kinase family. STE20 subfamily.</text>
</comment>
<dbReference type="InterPro" id="IPR000719">
    <property type="entry name" value="Prot_kinase_dom"/>
</dbReference>
<dbReference type="FunFam" id="3.90.810.10:FF:000005">
    <property type="entry name" value="Non-specific serine/threonine protein kinase"/>
    <property type="match status" value="1"/>
</dbReference>
<evidence type="ECO:0000259" key="18">
    <source>
        <dbReference type="PROSITE" id="PS50108"/>
    </source>
</evidence>
<dbReference type="FunFam" id="3.30.200.20:FF:000705">
    <property type="entry name" value="Non-specific serine/threonine protein kinase"/>
    <property type="match status" value="1"/>
</dbReference>
<dbReference type="InterPro" id="IPR051931">
    <property type="entry name" value="PAK3-like"/>
</dbReference>
<dbReference type="InterPro" id="IPR008271">
    <property type="entry name" value="Ser/Thr_kinase_AS"/>
</dbReference>
<feature type="compositionally biased region" description="Polar residues" evidence="16">
    <location>
        <begin position="55"/>
        <end position="64"/>
    </location>
</feature>
<feature type="binding site" evidence="15">
    <location>
        <position position="268"/>
    </location>
    <ligand>
        <name>ATP</name>
        <dbReference type="ChEBI" id="CHEBI:30616"/>
    </ligand>
</feature>
<dbReference type="SUPFAM" id="SSF56112">
    <property type="entry name" value="Protein kinase-like (PK-like)"/>
    <property type="match status" value="1"/>
</dbReference>
<evidence type="ECO:0000256" key="10">
    <source>
        <dbReference type="ARBA" id="ARBA00022777"/>
    </source>
</evidence>
<dbReference type="PANTHER" id="PTHR45832">
    <property type="entry name" value="SERINE/THREONINE-PROTEIN KINASE SAMKA-RELATED-RELATED"/>
    <property type="match status" value="1"/>
</dbReference>
<proteinExistence type="inferred from homology"/>
<dbReference type="CDD" id="cd01093">
    <property type="entry name" value="CRIB_PAK_like"/>
    <property type="match status" value="1"/>
</dbReference>
<evidence type="ECO:0000313" key="19">
    <source>
        <dbReference type="EMBL" id="CAF1282847.1"/>
    </source>
</evidence>
<evidence type="ECO:0000256" key="9">
    <source>
        <dbReference type="ARBA" id="ARBA00022741"/>
    </source>
</evidence>
<dbReference type="Proteomes" id="UP000663834">
    <property type="component" value="Unassembled WGS sequence"/>
</dbReference>
<evidence type="ECO:0000259" key="17">
    <source>
        <dbReference type="PROSITE" id="PS50011"/>
    </source>
</evidence>
<dbReference type="PROSITE" id="PS50108">
    <property type="entry name" value="CRIB"/>
    <property type="match status" value="1"/>
</dbReference>
<evidence type="ECO:0000256" key="16">
    <source>
        <dbReference type="SAM" id="MobiDB-lite"/>
    </source>
</evidence>
<dbReference type="Pfam" id="PF00069">
    <property type="entry name" value="Pkinase"/>
    <property type="match status" value="1"/>
</dbReference>
<dbReference type="InterPro" id="IPR011009">
    <property type="entry name" value="Kinase-like_dom_sf"/>
</dbReference>
<reference evidence="19" key="1">
    <citation type="submission" date="2021-02" db="EMBL/GenBank/DDBJ databases">
        <authorList>
            <person name="Nowell W R."/>
        </authorList>
    </citation>
    <scope>NUCLEOTIDE SEQUENCE</scope>
</reference>
<dbReference type="GO" id="GO:0009791">
    <property type="term" value="P:post-embryonic development"/>
    <property type="evidence" value="ECO:0007669"/>
    <property type="project" value="UniProtKB-ARBA"/>
</dbReference>
<dbReference type="EC" id="2.7.11.1" evidence="4"/>
<dbReference type="PROSITE" id="PS50011">
    <property type="entry name" value="PROTEIN_KINASE_DOM"/>
    <property type="match status" value="1"/>
</dbReference>
<feature type="region of interest" description="Disordered" evidence="16">
    <location>
        <begin position="1"/>
        <end position="64"/>
    </location>
</feature>
<dbReference type="GO" id="GO:0005524">
    <property type="term" value="F:ATP binding"/>
    <property type="evidence" value="ECO:0007669"/>
    <property type="project" value="UniProtKB-UniRule"/>
</dbReference>
<dbReference type="InterPro" id="IPR017441">
    <property type="entry name" value="Protein_kinase_ATP_BS"/>
</dbReference>
<keyword evidence="12" id="KW-0966">Cell projection</keyword>
<keyword evidence="11 15" id="KW-0067">ATP-binding</keyword>
<evidence type="ECO:0000256" key="7">
    <source>
        <dbReference type="ARBA" id="ARBA00022527"/>
    </source>
</evidence>
<dbReference type="PROSITE" id="PS00108">
    <property type="entry name" value="PROTEIN_KINASE_ST"/>
    <property type="match status" value="1"/>
</dbReference>
<dbReference type="GO" id="GO:0007411">
    <property type="term" value="P:axon guidance"/>
    <property type="evidence" value="ECO:0007669"/>
    <property type="project" value="UniProtKB-ARBA"/>
</dbReference>
<evidence type="ECO:0000256" key="14">
    <source>
        <dbReference type="ARBA" id="ARBA00048679"/>
    </source>
</evidence>
<dbReference type="Proteomes" id="UP000663855">
    <property type="component" value="Unassembled WGS sequence"/>
</dbReference>
<evidence type="ECO:0000256" key="6">
    <source>
        <dbReference type="ARBA" id="ARBA00022490"/>
    </source>
</evidence>
<dbReference type="PANTHER" id="PTHR45832:SF22">
    <property type="entry name" value="SERINE_THREONINE-PROTEIN KINASE SAMKA-RELATED"/>
    <property type="match status" value="1"/>
</dbReference>
<evidence type="ECO:0000256" key="4">
    <source>
        <dbReference type="ARBA" id="ARBA00012513"/>
    </source>
</evidence>
<dbReference type="FunFam" id="1.10.510.10:FF:000011">
    <property type="entry name" value="Non-specific serine/threonine protein kinase"/>
    <property type="match status" value="1"/>
</dbReference>
<evidence type="ECO:0000256" key="2">
    <source>
        <dbReference type="ARBA" id="ARBA00004496"/>
    </source>
</evidence>
<dbReference type="Pfam" id="PF00786">
    <property type="entry name" value="PBD"/>
    <property type="match status" value="1"/>
</dbReference>
<dbReference type="Gene3D" id="1.10.510.10">
    <property type="entry name" value="Transferase(Phosphotransferase) domain 1"/>
    <property type="match status" value="1"/>
</dbReference>
<feature type="domain" description="CRIB" evidence="18">
    <location>
        <begin position="57"/>
        <end position="70"/>
    </location>
</feature>
<dbReference type="GO" id="GO:0042995">
    <property type="term" value="C:cell projection"/>
    <property type="evidence" value="ECO:0007669"/>
    <property type="project" value="UniProtKB-SubCell"/>
</dbReference>
<keyword evidence="9 15" id="KW-0547">Nucleotide-binding</keyword>
<dbReference type="EMBL" id="CAJNOV010007352">
    <property type="protein sequence ID" value="CAF1282847.1"/>
    <property type="molecule type" value="Genomic_DNA"/>
</dbReference>
<dbReference type="GO" id="GO:0005886">
    <property type="term" value="C:plasma membrane"/>
    <property type="evidence" value="ECO:0007669"/>
    <property type="project" value="UniProtKB-ARBA"/>
</dbReference>
<keyword evidence="10" id="KW-0418">Kinase</keyword>
<dbReference type="InterPro" id="IPR033923">
    <property type="entry name" value="PAK_BD"/>
</dbReference>
<dbReference type="GO" id="GO:0005829">
    <property type="term" value="C:cytosol"/>
    <property type="evidence" value="ECO:0007669"/>
    <property type="project" value="UniProtKB-ARBA"/>
</dbReference>
<dbReference type="SMART" id="SM00220">
    <property type="entry name" value="S_TKc"/>
    <property type="match status" value="1"/>
</dbReference>
<keyword evidence="6" id="KW-0963">Cytoplasm</keyword>
<feature type="compositionally biased region" description="Pro residues" evidence="16">
    <location>
        <begin position="1"/>
        <end position="11"/>
    </location>
</feature>
<dbReference type="GO" id="GO:0016477">
    <property type="term" value="P:cell migration"/>
    <property type="evidence" value="ECO:0007669"/>
    <property type="project" value="UniProtKB-ARBA"/>
</dbReference>
<organism evidence="19 21">
    <name type="scientific">Rotaria magnacalcarata</name>
    <dbReference type="NCBI Taxonomy" id="392030"/>
    <lineage>
        <taxon>Eukaryota</taxon>
        <taxon>Metazoa</taxon>
        <taxon>Spiralia</taxon>
        <taxon>Gnathifera</taxon>
        <taxon>Rotifera</taxon>
        <taxon>Eurotatoria</taxon>
        <taxon>Bdelloidea</taxon>
        <taxon>Philodinida</taxon>
        <taxon>Philodinidae</taxon>
        <taxon>Rotaria</taxon>
    </lineage>
</organism>
<dbReference type="GO" id="GO:0009887">
    <property type="term" value="P:animal organ morphogenesis"/>
    <property type="evidence" value="ECO:0007669"/>
    <property type="project" value="UniProtKB-ARBA"/>
</dbReference>
<feature type="region of interest" description="Disordered" evidence="16">
    <location>
        <begin position="155"/>
        <end position="214"/>
    </location>
</feature>
<sequence length="514" mass="58115">MDEQRPPPPPVRIDSISGSTSNLELKPLPRLPDEESNKKKKATSKEWSKKDPSKLTISRPTNFNHPIHVTYNPSTGEFDGMPELWSNLLQSSKITKQEQKQNPQAVIDALDFYQHSAHKRESKFMYSSCKNLTPPISGDLADKFRQTVILVSDRSTSSQEQISNGIKNRHDNEEMPPPIATRPEKTKSVYTRPIDDDSNKSNSSIPTDIDKTKRKQLSDEEIYAKLRLIISHGDPNKKYKSKDKIGQGASGTVLLAYELATGEEVAIKQMNLANQPKKELIINEIAVMKHNRHINIVNYKDSYLVDEELWVVMEYLPGGSLTDVVTETIMEEGHIAAVCREVLQALEFLHKNHVIHRDIKSDNILLGNEGNVKLTDFGFCAQITQDQTKRQTMVGTPYWMAPEVVTRKQYGPKVDIWSLGIMAIEMIEGEPPYLNESPLRALYLIATNGKPEIVGREKLSPLFEDFLDQCLEVDVDKRSTASQLLQHPFLKMAKPLQSLVPLINAARESIKRNA</sequence>
<comment type="caution">
    <text evidence="19">The sequence shown here is derived from an EMBL/GenBank/DDBJ whole genome shotgun (WGS) entry which is preliminary data.</text>
</comment>
<dbReference type="OrthoDB" id="2914378at2759"/>
<dbReference type="Gene3D" id="3.90.810.10">
    <property type="entry name" value="CRIB domain"/>
    <property type="match status" value="1"/>
</dbReference>
<dbReference type="SMART" id="SM00285">
    <property type="entry name" value="PBD"/>
    <property type="match status" value="1"/>
</dbReference>
<evidence type="ECO:0000256" key="8">
    <source>
        <dbReference type="ARBA" id="ARBA00022679"/>
    </source>
</evidence>
<dbReference type="GO" id="GO:0004674">
    <property type="term" value="F:protein serine/threonine kinase activity"/>
    <property type="evidence" value="ECO:0007669"/>
    <property type="project" value="UniProtKB-KW"/>
</dbReference>
<evidence type="ECO:0000256" key="12">
    <source>
        <dbReference type="ARBA" id="ARBA00023273"/>
    </source>
</evidence>
<feature type="compositionally biased region" description="Basic and acidic residues" evidence="16">
    <location>
        <begin position="31"/>
        <end position="53"/>
    </location>
</feature>
<evidence type="ECO:0000256" key="3">
    <source>
        <dbReference type="ARBA" id="ARBA00008874"/>
    </source>
</evidence>
<keyword evidence="8" id="KW-0808">Transferase</keyword>
<dbReference type="InterPro" id="IPR000095">
    <property type="entry name" value="CRIB_dom"/>
</dbReference>
<evidence type="ECO:0000256" key="13">
    <source>
        <dbReference type="ARBA" id="ARBA00047899"/>
    </source>
</evidence>
<dbReference type="EMBL" id="CAJNOW010022042">
    <property type="protein sequence ID" value="CAF1686276.1"/>
    <property type="molecule type" value="Genomic_DNA"/>
</dbReference>
<gene>
    <name evidence="19" type="ORF">CJN711_LOCUS16073</name>
    <name evidence="20" type="ORF">KQP761_LOCUS38684</name>
</gene>
<evidence type="ECO:0000256" key="11">
    <source>
        <dbReference type="ARBA" id="ARBA00022840"/>
    </source>
</evidence>
<evidence type="ECO:0000256" key="5">
    <source>
        <dbReference type="ARBA" id="ARBA00022473"/>
    </source>
</evidence>
<keyword evidence="7" id="KW-0723">Serine/threonine-protein kinase</keyword>
<dbReference type="Gene3D" id="3.30.200.20">
    <property type="entry name" value="Phosphorylase Kinase, domain 1"/>
    <property type="match status" value="1"/>
</dbReference>
<feature type="compositionally biased region" description="Basic and acidic residues" evidence="16">
    <location>
        <begin position="182"/>
        <end position="199"/>
    </location>
</feature>
<comment type="subcellular location">
    <subcellularLocation>
        <location evidence="1">Cell projection</location>
    </subcellularLocation>
    <subcellularLocation>
        <location evidence="2">Cytoplasm</location>
    </subcellularLocation>
</comment>